<dbReference type="AlphaFoldDB" id="A0A7R7GUL1"/>
<sequence>MTIGGATVMVSNAGPLTVKFVRIRNLSGVTGDYNLGLEGDATIAMNGATYDITGAVLGYSPTAIAPMKQSFRIKVSC</sequence>
<dbReference type="Proteomes" id="UP000595446">
    <property type="component" value="Chromosome"/>
</dbReference>
<protein>
    <submittedName>
        <fullName evidence="6">Uncharacterized protein</fullName>
    </submittedName>
</protein>
<dbReference type="EMBL" id="AP024237">
    <property type="protein sequence ID" value="BCO36323.1"/>
    <property type="molecule type" value="Genomic_DNA"/>
</dbReference>
<accession>A0A7R7GUL1</accession>
<evidence type="ECO:0000256" key="1">
    <source>
        <dbReference type="ARBA" id="ARBA00022475"/>
    </source>
</evidence>
<dbReference type="Pfam" id="PF05481">
    <property type="entry name" value="Myco_19_kDa"/>
    <property type="match status" value="1"/>
</dbReference>
<dbReference type="GO" id="GO:0016020">
    <property type="term" value="C:membrane"/>
    <property type="evidence" value="ECO:0007669"/>
    <property type="project" value="InterPro"/>
</dbReference>
<keyword evidence="1" id="KW-1003">Cell membrane</keyword>
<organism evidence="6 7">
    <name type="scientific">Mycobacterium heckeshornense</name>
    <dbReference type="NCBI Taxonomy" id="110505"/>
    <lineage>
        <taxon>Bacteria</taxon>
        <taxon>Bacillati</taxon>
        <taxon>Actinomycetota</taxon>
        <taxon>Actinomycetes</taxon>
        <taxon>Mycobacteriales</taxon>
        <taxon>Mycobacteriaceae</taxon>
        <taxon>Mycobacterium</taxon>
    </lineage>
</organism>
<evidence type="ECO:0000313" key="7">
    <source>
        <dbReference type="Proteomes" id="UP000595446"/>
    </source>
</evidence>
<name>A0A7R7GUL1_9MYCO</name>
<evidence type="ECO:0000256" key="5">
    <source>
        <dbReference type="ARBA" id="ARBA00023288"/>
    </source>
</evidence>
<keyword evidence="2" id="KW-0732">Signal</keyword>
<keyword evidence="4" id="KW-0564">Palmitate</keyword>
<keyword evidence="3" id="KW-0472">Membrane</keyword>
<evidence type="ECO:0000256" key="4">
    <source>
        <dbReference type="ARBA" id="ARBA00023139"/>
    </source>
</evidence>
<evidence type="ECO:0000256" key="2">
    <source>
        <dbReference type="ARBA" id="ARBA00022729"/>
    </source>
</evidence>
<keyword evidence="7" id="KW-1185">Reference proteome</keyword>
<evidence type="ECO:0000313" key="6">
    <source>
        <dbReference type="EMBL" id="BCO36323.1"/>
    </source>
</evidence>
<dbReference type="RefSeq" id="WP_048893511.1">
    <property type="nucleotide sequence ID" value="NZ_AP024237.1"/>
</dbReference>
<evidence type="ECO:0000256" key="3">
    <source>
        <dbReference type="ARBA" id="ARBA00023136"/>
    </source>
</evidence>
<keyword evidence="5" id="KW-0449">Lipoprotein</keyword>
<dbReference type="InterPro" id="IPR008691">
    <property type="entry name" value="LpqH"/>
</dbReference>
<gene>
    <name evidence="6" type="ORF">MHEC_27560</name>
</gene>
<reference evidence="6 7" key="1">
    <citation type="submission" date="2020-12" db="EMBL/GenBank/DDBJ databases">
        <title>Complete genome sequence of Mycobacterium heckeshornense JCM 15655T, closely related to a pathogenic non-tuberculous mycobacterial species Mycobacterium xenopi.</title>
        <authorList>
            <person name="Yoshida M."/>
            <person name="Fukano H."/>
            <person name="Asakura T."/>
            <person name="Suzuki M."/>
            <person name="Hoshino Y."/>
        </authorList>
    </citation>
    <scope>NUCLEOTIDE SEQUENCE [LARGE SCALE GENOMIC DNA]</scope>
    <source>
        <strain evidence="6 7">JCM 15655</strain>
    </source>
</reference>
<proteinExistence type="predicted"/>